<comment type="cofactor">
    <cofactor evidence="1">
        <name>[4Fe-4S] cluster</name>
        <dbReference type="ChEBI" id="CHEBI:49883"/>
    </cofactor>
</comment>
<evidence type="ECO:0000256" key="4">
    <source>
        <dbReference type="ARBA" id="ARBA00022723"/>
    </source>
</evidence>
<evidence type="ECO:0000256" key="3">
    <source>
        <dbReference type="ARBA" id="ARBA00022691"/>
    </source>
</evidence>
<dbReference type="SFLD" id="SFLDG01067">
    <property type="entry name" value="SPASM/twitch_domain_containing"/>
    <property type="match status" value="1"/>
</dbReference>
<dbReference type="NCBIfam" id="TIGR04085">
    <property type="entry name" value="rSAM_more_4Fe4S"/>
    <property type="match status" value="1"/>
</dbReference>
<dbReference type="RefSeq" id="WP_244357951.1">
    <property type="nucleotide sequence ID" value="NZ_JAJNNZ010000009.1"/>
</dbReference>
<dbReference type="AlphaFoldDB" id="A0A9X1WCR5"/>
<dbReference type="SFLD" id="SFLDG01384">
    <property type="entry name" value="thioether_bond_formation_requi"/>
    <property type="match status" value="1"/>
</dbReference>
<dbReference type="SUPFAM" id="SSF103642">
    <property type="entry name" value="Sec-C motif"/>
    <property type="match status" value="1"/>
</dbReference>
<dbReference type="PANTHER" id="PTHR43273">
    <property type="entry name" value="ANAEROBIC SULFATASE-MATURATING ENZYME HOMOLOG ASLB-RELATED"/>
    <property type="match status" value="1"/>
</dbReference>
<evidence type="ECO:0000256" key="2">
    <source>
        <dbReference type="ARBA" id="ARBA00022485"/>
    </source>
</evidence>
<dbReference type="SFLD" id="SFLDF00285">
    <property type="entry name" value="anaerobic_Ser-type_sulfatase-m"/>
    <property type="match status" value="1"/>
</dbReference>
<dbReference type="InterPro" id="IPR058240">
    <property type="entry name" value="rSAM_sf"/>
</dbReference>
<dbReference type="InterPro" id="IPR047207">
    <property type="entry name" value="SPASM_anSME"/>
</dbReference>
<proteinExistence type="inferred from homology"/>
<evidence type="ECO:0000313" key="10">
    <source>
        <dbReference type="Proteomes" id="UP001139488"/>
    </source>
</evidence>
<dbReference type="EMBL" id="JAJNNZ010000009">
    <property type="protein sequence ID" value="MCJ2377631.1"/>
    <property type="molecule type" value="Genomic_DNA"/>
</dbReference>
<evidence type="ECO:0000256" key="7">
    <source>
        <dbReference type="ARBA" id="ARBA00023601"/>
    </source>
</evidence>
<dbReference type="GO" id="GO:0051539">
    <property type="term" value="F:4 iron, 4 sulfur cluster binding"/>
    <property type="evidence" value="ECO:0007669"/>
    <property type="project" value="UniProtKB-KW"/>
</dbReference>
<dbReference type="InterPro" id="IPR004027">
    <property type="entry name" value="SEC_C_motif"/>
</dbReference>
<dbReference type="CDD" id="cd01335">
    <property type="entry name" value="Radical_SAM"/>
    <property type="match status" value="1"/>
</dbReference>
<evidence type="ECO:0000259" key="8">
    <source>
        <dbReference type="PROSITE" id="PS51918"/>
    </source>
</evidence>
<dbReference type="PROSITE" id="PS51918">
    <property type="entry name" value="RADICAL_SAM"/>
    <property type="match status" value="1"/>
</dbReference>
<evidence type="ECO:0000256" key="1">
    <source>
        <dbReference type="ARBA" id="ARBA00001966"/>
    </source>
</evidence>
<comment type="caution">
    <text evidence="9">The sequence shown here is derived from an EMBL/GenBank/DDBJ whole genome shotgun (WGS) entry which is preliminary data.</text>
</comment>
<dbReference type="GO" id="GO:0016491">
    <property type="term" value="F:oxidoreductase activity"/>
    <property type="evidence" value="ECO:0007669"/>
    <property type="project" value="InterPro"/>
</dbReference>
<dbReference type="Pfam" id="PF04055">
    <property type="entry name" value="Radical_SAM"/>
    <property type="match status" value="1"/>
</dbReference>
<evidence type="ECO:0000256" key="6">
    <source>
        <dbReference type="ARBA" id="ARBA00023014"/>
    </source>
</evidence>
<dbReference type="Gene3D" id="3.20.20.70">
    <property type="entry name" value="Aldolase class I"/>
    <property type="match status" value="1"/>
</dbReference>
<sequence>MRQVNGCHVMAKPSSSKCNIDCDYCFYLEKEMLYPDQKQQWKMNDETLEKFIKQYIEAQNGNHVEFAWQGGEPTLMGIDFFERAMVLQAKYKGDKTIANSFQTNGIALNQSWCDFLKRHHFLVGVSIDGPQKHHDQYRKTRSGKGTHTQVIAAITLLKKNNITFNTLTVVNRHNAKYPLEIYRYLKKIGSTYIQFIPLVERKSSQPTDDGLYLVSPEHDSAHITEWSVVSQDYGNFLTTVYDEWVNNDVGKVYIQMFESALSSWCGDSSTLCIFAESCGHSLALESNGDVYNCDHFVYPEYKLGNIHHQSLTTMNYSEQARRFGQDKSDTLNTKCRRCEYLSVCHGGCPKHRISNVQGYSHHNYLCAAYYQFFQHATPTMNVMSRLIEDGRPIELIMPMLSTRAKTINKRSRNVQCPCGSGKKFKRCCGQ</sequence>
<dbReference type="Pfam" id="PF13186">
    <property type="entry name" value="SPASM"/>
    <property type="match status" value="1"/>
</dbReference>
<feature type="domain" description="Radical SAM core" evidence="8">
    <location>
        <begin position="4"/>
        <end position="246"/>
    </location>
</feature>
<dbReference type="InterPro" id="IPR013785">
    <property type="entry name" value="Aldolase_TIM"/>
</dbReference>
<reference evidence="9" key="1">
    <citation type="submission" date="2021-11" db="EMBL/GenBank/DDBJ databases">
        <title>Vibrio ZSDE26 sp. nov. and Vibrio ZSDZ34 sp. nov., isolated from coastal seawater in Qingdao.</title>
        <authorList>
            <person name="Zhang P."/>
        </authorList>
    </citation>
    <scope>NUCLEOTIDE SEQUENCE</scope>
    <source>
        <strain evidence="9">ZSDZ34</strain>
    </source>
</reference>
<dbReference type="InterPro" id="IPR023867">
    <property type="entry name" value="Sulphatase_maturase_rSAM"/>
</dbReference>
<dbReference type="NCBIfam" id="TIGR03942">
    <property type="entry name" value="sulfatase_rSAM"/>
    <property type="match status" value="1"/>
</dbReference>
<comment type="similarity">
    <text evidence="7">Belongs to the radical SAM superfamily. Anaerobic sulfatase-maturating enzyme family.</text>
</comment>
<dbReference type="InterPro" id="IPR023885">
    <property type="entry name" value="4Fe4S-binding_SPASM_dom"/>
</dbReference>
<dbReference type="InterPro" id="IPR034491">
    <property type="entry name" value="Anaerob_Ser_sulfatase-maturase"/>
</dbReference>
<keyword evidence="2" id="KW-0004">4Fe-4S</keyword>
<dbReference type="Proteomes" id="UP001139488">
    <property type="component" value="Unassembled WGS sequence"/>
</dbReference>
<organism evidence="9 10">
    <name type="scientific">Vibrio gelatinilyticus</name>
    <dbReference type="NCBI Taxonomy" id="2893468"/>
    <lineage>
        <taxon>Bacteria</taxon>
        <taxon>Pseudomonadati</taxon>
        <taxon>Pseudomonadota</taxon>
        <taxon>Gammaproteobacteria</taxon>
        <taxon>Vibrionales</taxon>
        <taxon>Vibrionaceae</taxon>
        <taxon>Vibrio</taxon>
    </lineage>
</organism>
<dbReference type="PANTHER" id="PTHR43273:SF3">
    <property type="entry name" value="ANAEROBIC SULFATASE-MATURATING ENZYME HOMOLOG ASLB-RELATED"/>
    <property type="match status" value="1"/>
</dbReference>
<keyword evidence="3" id="KW-0949">S-adenosyl-L-methionine</keyword>
<dbReference type="Pfam" id="PF02810">
    <property type="entry name" value="SEC-C"/>
    <property type="match status" value="1"/>
</dbReference>
<dbReference type="SFLD" id="SFLDG01072">
    <property type="entry name" value="dehydrogenase_like"/>
    <property type="match status" value="1"/>
</dbReference>
<keyword evidence="10" id="KW-1185">Reference proteome</keyword>
<evidence type="ECO:0000256" key="5">
    <source>
        <dbReference type="ARBA" id="ARBA00023004"/>
    </source>
</evidence>
<dbReference type="GO" id="GO:0046872">
    <property type="term" value="F:metal ion binding"/>
    <property type="evidence" value="ECO:0007669"/>
    <property type="project" value="UniProtKB-KW"/>
</dbReference>
<evidence type="ECO:0000313" key="9">
    <source>
        <dbReference type="EMBL" id="MCJ2377631.1"/>
    </source>
</evidence>
<name>A0A9X1WCR5_9VIBR</name>
<protein>
    <submittedName>
        <fullName evidence="9">Anaerobic sulfatase maturase</fullName>
    </submittedName>
</protein>
<accession>A0A9X1WCR5</accession>
<dbReference type="SFLD" id="SFLDS00029">
    <property type="entry name" value="Radical_SAM"/>
    <property type="match status" value="1"/>
</dbReference>
<keyword evidence="6" id="KW-0411">Iron-sulfur</keyword>
<dbReference type="SFLD" id="SFLDG01386">
    <property type="entry name" value="main_SPASM_domain-containing"/>
    <property type="match status" value="1"/>
</dbReference>
<dbReference type="InterPro" id="IPR007197">
    <property type="entry name" value="rSAM"/>
</dbReference>
<gene>
    <name evidence="9" type="ORF">LNL84_12395</name>
</gene>
<dbReference type="SUPFAM" id="SSF102114">
    <property type="entry name" value="Radical SAM enzymes"/>
    <property type="match status" value="1"/>
</dbReference>
<keyword evidence="5" id="KW-0408">Iron</keyword>
<dbReference type="CDD" id="cd21120">
    <property type="entry name" value="SPASM_anSME"/>
    <property type="match status" value="1"/>
</dbReference>
<keyword evidence="4" id="KW-0479">Metal-binding</keyword>